<sequence length="360" mass="40387">MVDQRSVNGYFKTTSCRVGSVVQHVYIEAVRMGKDYYKTLGISKNASEDEIRRAYRRMALKYHPDKNKEPGAEAKFKEVAEAYDVLSDPKKKEVYDNFGESRLKTGSGGAPDSFHYEFEGDPLQMFSQFFRKEKQFASFFGGSGGSSMFFGTTSLEDDILAFDDIPFGVSGSGRARHMKQDPPVYHDVPVSLEDVHKGCTKRMKITKKVLNRDGSSVHMEDKVLTIVVKPGWKSGTTVTFPKEGDQHVGRVPADVVFVIRDKPHATLKREDCDIRYVHRISLRDALCGTTVEVPTLDGAPLQLHLSEVIRPGTTTRFRGRGLPNPKNSAKRGDLIVEFNVEFPEMIEPATKQIIMRALPS</sequence>
<evidence type="ECO:0000313" key="3">
    <source>
        <dbReference type="EMBL" id="ADY44837.1"/>
    </source>
</evidence>
<dbReference type="FunFam" id="2.60.260.20:FF:000002">
    <property type="entry name" value="Dnaj homolog subfamily b member"/>
    <property type="match status" value="1"/>
</dbReference>
<dbReference type="Gene3D" id="1.10.287.110">
    <property type="entry name" value="DnaJ domain"/>
    <property type="match status" value="1"/>
</dbReference>
<accession>F1L3Y3</accession>
<dbReference type="SUPFAM" id="SSF46565">
    <property type="entry name" value="Chaperone J-domain"/>
    <property type="match status" value="1"/>
</dbReference>
<dbReference type="CDD" id="cd10747">
    <property type="entry name" value="DnaJ_C"/>
    <property type="match status" value="1"/>
</dbReference>
<dbReference type="PANTHER" id="PTHR24078:SF553">
    <property type="entry name" value="DNAJ HOMOLOG SUBFAMILY B MEMBER 5"/>
    <property type="match status" value="1"/>
</dbReference>
<evidence type="ECO:0000259" key="2">
    <source>
        <dbReference type="PROSITE" id="PS50076"/>
    </source>
</evidence>
<dbReference type="InterPro" id="IPR051339">
    <property type="entry name" value="DnaJ_subfamily_B"/>
</dbReference>
<name>F1L3Y3_ASCSU</name>
<dbReference type="PROSITE" id="PS50076">
    <property type="entry name" value="DNAJ_2"/>
    <property type="match status" value="1"/>
</dbReference>
<protein>
    <submittedName>
        <fullName evidence="3">DnaJ subfamily B member 1</fullName>
    </submittedName>
</protein>
<organism evidence="3">
    <name type="scientific">Ascaris suum</name>
    <name type="common">Pig roundworm</name>
    <name type="synonym">Ascaris lumbricoides</name>
    <dbReference type="NCBI Taxonomy" id="6253"/>
    <lineage>
        <taxon>Eukaryota</taxon>
        <taxon>Metazoa</taxon>
        <taxon>Ecdysozoa</taxon>
        <taxon>Nematoda</taxon>
        <taxon>Chromadorea</taxon>
        <taxon>Rhabditida</taxon>
        <taxon>Spirurina</taxon>
        <taxon>Ascaridomorpha</taxon>
        <taxon>Ascaridoidea</taxon>
        <taxon>Ascarididae</taxon>
        <taxon>Ascaris</taxon>
    </lineage>
</organism>
<feature type="domain" description="J" evidence="2">
    <location>
        <begin position="35"/>
        <end position="99"/>
    </location>
</feature>
<dbReference type="AlphaFoldDB" id="F1L3Y3"/>
<dbReference type="GO" id="GO:0006457">
    <property type="term" value="P:protein folding"/>
    <property type="evidence" value="ECO:0007669"/>
    <property type="project" value="InterPro"/>
</dbReference>
<dbReference type="InterPro" id="IPR018253">
    <property type="entry name" value="DnaJ_domain_CS"/>
</dbReference>
<proteinExistence type="evidence at transcript level"/>
<dbReference type="GO" id="GO:0051082">
    <property type="term" value="F:unfolded protein binding"/>
    <property type="evidence" value="ECO:0007669"/>
    <property type="project" value="InterPro"/>
</dbReference>
<dbReference type="FunFam" id="2.60.260.20:FF:000006">
    <property type="entry name" value="DnaJ subfamily B member 13"/>
    <property type="match status" value="1"/>
</dbReference>
<dbReference type="SMART" id="SM00271">
    <property type="entry name" value="DnaJ"/>
    <property type="match status" value="1"/>
</dbReference>
<dbReference type="Pfam" id="PF00226">
    <property type="entry name" value="DnaJ"/>
    <property type="match status" value="1"/>
</dbReference>
<keyword evidence="1" id="KW-0143">Chaperone</keyword>
<dbReference type="InterPro" id="IPR036869">
    <property type="entry name" value="J_dom_sf"/>
</dbReference>
<dbReference type="Pfam" id="PF01556">
    <property type="entry name" value="DnaJ_C"/>
    <property type="match status" value="1"/>
</dbReference>
<dbReference type="PRINTS" id="PR00625">
    <property type="entry name" value="JDOMAIN"/>
</dbReference>
<dbReference type="InterPro" id="IPR002939">
    <property type="entry name" value="DnaJ_C"/>
</dbReference>
<dbReference type="PROSITE" id="PS00636">
    <property type="entry name" value="DNAJ_1"/>
    <property type="match status" value="1"/>
</dbReference>
<dbReference type="InterPro" id="IPR001623">
    <property type="entry name" value="DnaJ_domain"/>
</dbReference>
<dbReference type="GO" id="GO:0051087">
    <property type="term" value="F:protein-folding chaperone binding"/>
    <property type="evidence" value="ECO:0007669"/>
    <property type="project" value="TreeGrafter"/>
</dbReference>
<evidence type="ECO:0000256" key="1">
    <source>
        <dbReference type="ARBA" id="ARBA00023186"/>
    </source>
</evidence>
<dbReference type="PANTHER" id="PTHR24078">
    <property type="entry name" value="DNAJ HOMOLOG SUBFAMILY C MEMBER"/>
    <property type="match status" value="1"/>
</dbReference>
<dbReference type="Gene3D" id="2.60.260.20">
    <property type="entry name" value="Urease metallochaperone UreE, N-terminal domain"/>
    <property type="match status" value="2"/>
</dbReference>
<reference evidence="3" key="1">
    <citation type="journal article" date="2011" name="Genome Res.">
        <title>Deep small RNA sequencing from the nematode Ascaris reveals conservation, functional diversification, and novel developmental profiles.</title>
        <authorList>
            <person name="Wang J."/>
            <person name="Czech B."/>
            <person name="Crunk A."/>
            <person name="Wallace A."/>
            <person name="Mitreva M."/>
            <person name="Hannon G.J."/>
            <person name="Davis R.E."/>
        </authorList>
    </citation>
    <scope>NUCLEOTIDE SEQUENCE</scope>
</reference>
<dbReference type="CDD" id="cd06257">
    <property type="entry name" value="DnaJ"/>
    <property type="match status" value="1"/>
</dbReference>
<dbReference type="InterPro" id="IPR008971">
    <property type="entry name" value="HSP40/DnaJ_pept-bd"/>
</dbReference>
<dbReference type="SUPFAM" id="SSF49493">
    <property type="entry name" value="HSP40/DnaJ peptide-binding domain"/>
    <property type="match status" value="2"/>
</dbReference>
<dbReference type="GO" id="GO:0005829">
    <property type="term" value="C:cytosol"/>
    <property type="evidence" value="ECO:0007669"/>
    <property type="project" value="TreeGrafter"/>
</dbReference>
<dbReference type="EMBL" id="JI170887">
    <property type="protein sequence ID" value="ADY44837.1"/>
    <property type="molecule type" value="mRNA"/>
</dbReference>